<evidence type="ECO:0000256" key="1">
    <source>
        <dbReference type="HAMAP-Rule" id="MF_00707"/>
    </source>
</evidence>
<dbReference type="InterPro" id="IPR008310">
    <property type="entry name" value="UPF0735_ACT_dom-cont"/>
</dbReference>
<name>A0A1S8NVH5_CLOBE</name>
<dbReference type="EMBL" id="JABTDW010000001">
    <property type="protein sequence ID" value="NSB16255.1"/>
    <property type="molecule type" value="Genomic_DNA"/>
</dbReference>
<reference evidence="4" key="2">
    <citation type="submission" date="2020-05" db="EMBL/GenBank/DDBJ databases">
        <title>Genomic insights into acetone-butanol-ethanol (ABE) fermentation by sequencing solventogenic clostridia strains.</title>
        <authorList>
            <person name="Brown S."/>
        </authorList>
    </citation>
    <scope>NUCLEOTIDE SEQUENCE</scope>
    <source>
        <strain evidence="5">DJ123</strain>
        <strain evidence="4">DJ126</strain>
    </source>
</reference>
<dbReference type="CDD" id="cd04888">
    <property type="entry name" value="ACT_PheB-BS"/>
    <property type="match status" value="1"/>
</dbReference>
<dbReference type="Gene3D" id="3.30.70.260">
    <property type="match status" value="1"/>
</dbReference>
<comment type="similarity">
    <text evidence="1">Belongs to the UPF0735 family.</text>
</comment>
<reference evidence="3" key="3">
    <citation type="submission" date="2020-05" db="EMBL/GenBank/DDBJ databases">
        <authorList>
            <person name="Brown S."/>
            <person name="Huntemann M."/>
            <person name="Clum A."/>
            <person name="Spunde A."/>
            <person name="Palaniappan K."/>
            <person name="Ritter S."/>
            <person name="Mikhailova N."/>
            <person name="Chen I.-M."/>
            <person name="Stamatis D."/>
            <person name="Reddy T."/>
            <person name="O'Malley R."/>
            <person name="Daum C."/>
            <person name="Shapiro N."/>
            <person name="Ivanova N."/>
            <person name="Kyrpides N."/>
            <person name="Woyke T."/>
        </authorList>
    </citation>
    <scope>NUCLEOTIDE SEQUENCE</scope>
    <source>
        <strain evidence="3">DJ080</strain>
    </source>
</reference>
<sequence>MMSGDYLVIDKRVLPDVYEKVLFAKKLLKDGKVKEITEAVKIAGISRSVYYKYRDFVFDFAETSEGRKVTYNIIFKNEKGLLSNISNYITEKGGDILTINQGIPLNGYANLSITIDLSTVDGDIKTLTEGLLNIRNVEKVEFIGME</sequence>
<dbReference type="Proteomes" id="UP000821656">
    <property type="component" value="Unassembled WGS sequence"/>
</dbReference>
<dbReference type="Proteomes" id="UP000190973">
    <property type="component" value="Unassembled WGS sequence"/>
</dbReference>
<dbReference type="EMBL" id="LZZI01000095">
    <property type="protein sequence ID" value="OOM58643.1"/>
    <property type="molecule type" value="Genomic_DNA"/>
</dbReference>
<dbReference type="NCBIfam" id="NF003361">
    <property type="entry name" value="PRK04435.1"/>
    <property type="match status" value="1"/>
</dbReference>
<dbReference type="OMA" id="FYLVQED"/>
<evidence type="ECO:0000313" key="6">
    <source>
        <dbReference type="EMBL" id="OOM58643.1"/>
    </source>
</evidence>
<proteinExistence type="inferred from homology"/>
<keyword evidence="3" id="KW-0413">Isomerase</keyword>
<gene>
    <name evidence="3" type="ORF">B0H41_002701</name>
    <name evidence="5" type="ORF">BCD95_004514</name>
    <name evidence="6" type="ORF">CLBCK_39180</name>
    <name evidence="4" type="ORF">DFH45_000667</name>
</gene>
<dbReference type="InterPro" id="IPR045865">
    <property type="entry name" value="ACT-like_dom_sf"/>
</dbReference>
<dbReference type="PROSITE" id="PS51671">
    <property type="entry name" value="ACT"/>
    <property type="match status" value="1"/>
</dbReference>
<evidence type="ECO:0000313" key="4">
    <source>
        <dbReference type="EMBL" id="NRV07704.1"/>
    </source>
</evidence>
<dbReference type="InterPro" id="IPR002912">
    <property type="entry name" value="ACT_dom"/>
</dbReference>
<evidence type="ECO:0000313" key="7">
    <source>
        <dbReference type="Proteomes" id="UP000190973"/>
    </source>
</evidence>
<reference evidence="3" key="4">
    <citation type="journal article" date="2022" name="Nat. Biotechnol.">
        <title>Carbon-negative production of acetone and isopropanol by gas fermentation at industrial pilot scale.</title>
        <authorList>
            <person name="Liew F.E."/>
            <person name="Nogle R."/>
            <person name="Abdalla T."/>
            <person name="Rasor B.J."/>
            <person name="Canter C."/>
            <person name="Jensen R.O."/>
            <person name="Wang L."/>
            <person name="Strutz J."/>
            <person name="Chirania P."/>
            <person name="De Tissera S."/>
            <person name="Mueller A.P."/>
            <person name="Ruan Z."/>
            <person name="Gao A."/>
            <person name="Tran L."/>
            <person name="Engle N.L."/>
            <person name="Bromley J.C."/>
            <person name="Daniell J."/>
            <person name="Conrado R."/>
            <person name="Tschaplinski T.J."/>
            <person name="Giannone R.J."/>
            <person name="Hettich R.L."/>
            <person name="Karim A.S."/>
            <person name="Simpson S.D."/>
            <person name="Brown S.D."/>
            <person name="Leang C."/>
            <person name="Jewett M.C."/>
            <person name="Kopke M."/>
        </authorList>
    </citation>
    <scope>NUCLEOTIDE SEQUENCE</scope>
    <source>
        <strain evidence="3">DJ080</strain>
    </source>
</reference>
<dbReference type="SUPFAM" id="SSF55021">
    <property type="entry name" value="ACT-like"/>
    <property type="match status" value="1"/>
</dbReference>
<evidence type="ECO:0000313" key="5">
    <source>
        <dbReference type="EMBL" id="NSB16255.1"/>
    </source>
</evidence>
<dbReference type="PIRSF" id="PIRSF025624">
    <property type="entry name" value="ACT_PheB"/>
    <property type="match status" value="1"/>
</dbReference>
<dbReference type="AlphaFoldDB" id="A0A1S8NVH5"/>
<evidence type="ECO:0000313" key="3">
    <source>
        <dbReference type="EMBL" id="NRT89022.1"/>
    </source>
</evidence>
<dbReference type="EMBL" id="JABSWW010000001">
    <property type="protein sequence ID" value="NRT89022.1"/>
    <property type="molecule type" value="Genomic_DNA"/>
</dbReference>
<dbReference type="EMBL" id="JABSXK010000001">
    <property type="protein sequence ID" value="NRV07704.1"/>
    <property type="molecule type" value="Genomic_DNA"/>
</dbReference>
<protein>
    <recommendedName>
        <fullName evidence="1">UPF0735 ACT domain-containing protein B0H41_002701</fullName>
    </recommendedName>
</protein>
<feature type="domain" description="ACT" evidence="2">
    <location>
        <begin position="70"/>
        <end position="145"/>
    </location>
</feature>
<dbReference type="SMR" id="A0A1S8NVH5"/>
<dbReference type="HAMAP" id="MF_00707">
    <property type="entry name" value="UPF0735"/>
    <property type="match status" value="1"/>
</dbReference>
<dbReference type="Proteomes" id="UP001193748">
    <property type="component" value="Unassembled WGS sequence"/>
</dbReference>
<reference evidence="6 7" key="1">
    <citation type="submission" date="2016-05" db="EMBL/GenBank/DDBJ databases">
        <title>Microbial solvent formation.</title>
        <authorList>
            <person name="Poehlein A."/>
            <person name="Montoya Solano J.D."/>
            <person name="Flitsch S."/>
            <person name="Krabben P."/>
            <person name="Duerre P."/>
            <person name="Daniel R."/>
        </authorList>
    </citation>
    <scope>NUCLEOTIDE SEQUENCE [LARGE SCALE GENOMIC DNA]</scope>
    <source>
        <strain evidence="6 7">DSM 53</strain>
    </source>
</reference>
<accession>A0A1S8NVH5</accession>
<dbReference type="Proteomes" id="UP000822184">
    <property type="component" value="Unassembled WGS sequence"/>
</dbReference>
<evidence type="ECO:0000259" key="2">
    <source>
        <dbReference type="PROSITE" id="PS51671"/>
    </source>
</evidence>
<organism evidence="6 7">
    <name type="scientific">Clostridium beijerinckii</name>
    <name type="common">Clostridium MP</name>
    <dbReference type="NCBI Taxonomy" id="1520"/>
    <lineage>
        <taxon>Bacteria</taxon>
        <taxon>Bacillati</taxon>
        <taxon>Bacillota</taxon>
        <taxon>Clostridia</taxon>
        <taxon>Eubacteriales</taxon>
        <taxon>Clostridiaceae</taxon>
        <taxon>Clostridium</taxon>
    </lineage>
</organism>
<dbReference type="GO" id="GO:0016853">
    <property type="term" value="F:isomerase activity"/>
    <property type="evidence" value="ECO:0007669"/>
    <property type="project" value="UniProtKB-KW"/>
</dbReference>
<comment type="caution">
    <text evidence="6">The sequence shown here is derived from an EMBL/GenBank/DDBJ whole genome shotgun (WGS) entry which is preliminary data.</text>
</comment>
<dbReference type="Pfam" id="PF13291">
    <property type="entry name" value="ACT_4"/>
    <property type="match status" value="1"/>
</dbReference>